<dbReference type="STRING" id="13333.W1NXG3"/>
<evidence type="ECO:0000256" key="1">
    <source>
        <dbReference type="SAM" id="MobiDB-lite"/>
    </source>
</evidence>
<keyword evidence="3" id="KW-1185">Reference proteome</keyword>
<reference evidence="3" key="1">
    <citation type="journal article" date="2013" name="Science">
        <title>The Amborella genome and the evolution of flowering plants.</title>
        <authorList>
            <consortium name="Amborella Genome Project"/>
        </authorList>
    </citation>
    <scope>NUCLEOTIDE SEQUENCE [LARGE SCALE GENOMIC DNA]</scope>
</reference>
<protein>
    <submittedName>
        <fullName evidence="2">Uncharacterized protein</fullName>
    </submittedName>
</protein>
<evidence type="ECO:0000313" key="2">
    <source>
        <dbReference type="EMBL" id="ERM99374.1"/>
    </source>
</evidence>
<dbReference type="HOGENOM" id="CLU_1013168_0_0_1"/>
<dbReference type="Proteomes" id="UP000017836">
    <property type="component" value="Unassembled WGS sequence"/>
</dbReference>
<dbReference type="Gene3D" id="3.40.50.10490">
    <property type="entry name" value="Glucose-6-phosphate isomerase like protein, domain 1"/>
    <property type="match status" value="1"/>
</dbReference>
<proteinExistence type="predicted"/>
<sequence length="275" mass="30807">MNADKESSVILEADRLQIPIASSVDSNIPLESYKRITYPILANDPIQFNHYNEGDCGTRKNSSINRFQEEILVDRSSGLSGTYLWIEQELYDVRLGWMEQVRPSPIVVVASYTTANVKRQGGRCDDVERRGRAPPSLSYYHEGTGRWEGKVFVSETQQLARDGGREGCASTSGAGWCTSRIKLLADKCHAKEVAISAMKGSSEKAGNFLPDRGPSPGEEGWKGEASEQPLKYNMVRPVQRRHCKSTHRKGISSRLLKREVKKRDVHEIEPRSPSL</sequence>
<dbReference type="EMBL" id="KI395020">
    <property type="protein sequence ID" value="ERM99374.1"/>
    <property type="molecule type" value="Genomic_DNA"/>
</dbReference>
<dbReference type="SUPFAM" id="SSF52313">
    <property type="entry name" value="Ribosomal protein S2"/>
    <property type="match status" value="1"/>
</dbReference>
<feature type="region of interest" description="Disordered" evidence="1">
    <location>
        <begin position="204"/>
        <end position="275"/>
    </location>
</feature>
<feature type="compositionally biased region" description="Basic and acidic residues" evidence="1">
    <location>
        <begin position="256"/>
        <end position="275"/>
    </location>
</feature>
<dbReference type="GO" id="GO:0003735">
    <property type="term" value="F:structural constituent of ribosome"/>
    <property type="evidence" value="ECO:0000318"/>
    <property type="project" value="GO_Central"/>
</dbReference>
<name>W1NXG3_AMBTC</name>
<dbReference type="GO" id="GO:0005763">
    <property type="term" value="C:mitochondrial small ribosomal subunit"/>
    <property type="evidence" value="ECO:0000318"/>
    <property type="project" value="GO_Central"/>
</dbReference>
<accession>W1NXG3</accession>
<gene>
    <name evidence="2" type="ORF">AMTR_s00235p00022600</name>
</gene>
<dbReference type="AlphaFoldDB" id="W1NXG3"/>
<dbReference type="Gramene" id="ERM99374">
    <property type="protein sequence ID" value="ERM99374"/>
    <property type="gene ID" value="AMTR_s00235p00022600"/>
</dbReference>
<dbReference type="eggNOG" id="KOG0832">
    <property type="taxonomic scope" value="Eukaryota"/>
</dbReference>
<dbReference type="InterPro" id="IPR023591">
    <property type="entry name" value="Ribosomal_uS2_flav_dom_sf"/>
</dbReference>
<evidence type="ECO:0000313" key="3">
    <source>
        <dbReference type="Proteomes" id="UP000017836"/>
    </source>
</evidence>
<organism evidence="2 3">
    <name type="scientific">Amborella trichopoda</name>
    <dbReference type="NCBI Taxonomy" id="13333"/>
    <lineage>
        <taxon>Eukaryota</taxon>
        <taxon>Viridiplantae</taxon>
        <taxon>Streptophyta</taxon>
        <taxon>Embryophyta</taxon>
        <taxon>Tracheophyta</taxon>
        <taxon>Spermatophyta</taxon>
        <taxon>Magnoliopsida</taxon>
        <taxon>Amborellales</taxon>
        <taxon>Amborellaceae</taxon>
        <taxon>Amborella</taxon>
    </lineage>
</organism>
<feature type="compositionally biased region" description="Basic residues" evidence="1">
    <location>
        <begin position="238"/>
        <end position="251"/>
    </location>
</feature>